<keyword evidence="2" id="KW-0472">Membrane</keyword>
<keyword evidence="2" id="KW-0812">Transmembrane</keyword>
<reference evidence="3 4" key="1">
    <citation type="journal article" date="2018" name="Nat. Ecol. Evol.">
        <title>Pezizomycetes genomes reveal the molecular basis of ectomycorrhizal truffle lifestyle.</title>
        <authorList>
            <person name="Murat C."/>
            <person name="Payen T."/>
            <person name="Noel B."/>
            <person name="Kuo A."/>
            <person name="Morin E."/>
            <person name="Chen J."/>
            <person name="Kohler A."/>
            <person name="Krizsan K."/>
            <person name="Balestrini R."/>
            <person name="Da Silva C."/>
            <person name="Montanini B."/>
            <person name="Hainaut M."/>
            <person name="Levati E."/>
            <person name="Barry K.W."/>
            <person name="Belfiori B."/>
            <person name="Cichocki N."/>
            <person name="Clum A."/>
            <person name="Dockter R.B."/>
            <person name="Fauchery L."/>
            <person name="Guy J."/>
            <person name="Iotti M."/>
            <person name="Le Tacon F."/>
            <person name="Lindquist E.A."/>
            <person name="Lipzen A."/>
            <person name="Malagnac F."/>
            <person name="Mello A."/>
            <person name="Molinier V."/>
            <person name="Miyauchi S."/>
            <person name="Poulain J."/>
            <person name="Riccioni C."/>
            <person name="Rubini A."/>
            <person name="Sitrit Y."/>
            <person name="Splivallo R."/>
            <person name="Traeger S."/>
            <person name="Wang M."/>
            <person name="Zifcakova L."/>
            <person name="Wipf D."/>
            <person name="Zambonelli A."/>
            <person name="Paolocci F."/>
            <person name="Nowrousian M."/>
            <person name="Ottonello S."/>
            <person name="Baldrian P."/>
            <person name="Spatafora J.W."/>
            <person name="Henrissat B."/>
            <person name="Nagy L.G."/>
            <person name="Aury J.M."/>
            <person name="Wincker P."/>
            <person name="Grigoriev I.V."/>
            <person name="Bonfante P."/>
            <person name="Martin F.M."/>
        </authorList>
    </citation>
    <scope>NUCLEOTIDE SEQUENCE [LARGE SCALE GENOMIC DNA]</scope>
    <source>
        <strain evidence="3 4">RN42</strain>
    </source>
</reference>
<accession>A0A3N4HVW7</accession>
<evidence type="ECO:0000256" key="2">
    <source>
        <dbReference type="SAM" id="Phobius"/>
    </source>
</evidence>
<dbReference type="AlphaFoldDB" id="A0A3N4HVW7"/>
<sequence>MDTLIPTSAVPTNSALSFMNRDDTFYIPPKKTYQPGRRDDSHFSTPPGSAPRPLGERRPQHHNRAQTFGRASGKARRMEFDLSEMDSLFQGGQVLPGRTNKSIPPHSRMGRTNSVSVPPPTNRIPLMERPPSLVEEHQKPMMQAPAKNEPVSKEIERPEALGVQEAVAVSDESVGAASSDTAAEAIEKPSMAKENCSPPQMRPTTFPYRMASTSTQARSTPILSAAVHEEGPVCEERRSRSPVRRVETRRAMRPESIPRGPMPMSMSGRRPLERMPGAPIAPGGQQGRHPPWSRPPHPFPHGAPRPQNYGFAPPTMPSRSRRRPTQFSAGSTRTARPEKSDAEKTDDQTVASARSMAENIFEGLTNDTSNQPVELNPDFSSFKYDPSLIAKADSAEDNSDDDSSDHESAASAPAVNTEDRASSPIVVLATKDAAIPLSIDSQDGEKEDVTGSSMVSASLVDLEAGLKGMRNAMKKDHGVVKTKGRLCLKVLLVFLAFLGICGGMIGGWWFIYNQLKVHFRK</sequence>
<feature type="compositionally biased region" description="Pro residues" evidence="1">
    <location>
        <begin position="292"/>
        <end position="303"/>
    </location>
</feature>
<evidence type="ECO:0000313" key="3">
    <source>
        <dbReference type="EMBL" id="RPA73804.1"/>
    </source>
</evidence>
<feature type="compositionally biased region" description="Basic and acidic residues" evidence="1">
    <location>
        <begin position="227"/>
        <end position="253"/>
    </location>
</feature>
<keyword evidence="2" id="KW-1133">Transmembrane helix</keyword>
<name>A0A3N4HVW7_ASCIM</name>
<feature type="compositionally biased region" description="Polar residues" evidence="1">
    <location>
        <begin position="211"/>
        <end position="222"/>
    </location>
</feature>
<dbReference type="EMBL" id="ML119810">
    <property type="protein sequence ID" value="RPA73804.1"/>
    <property type="molecule type" value="Genomic_DNA"/>
</dbReference>
<proteinExistence type="predicted"/>
<evidence type="ECO:0000256" key="1">
    <source>
        <dbReference type="SAM" id="MobiDB-lite"/>
    </source>
</evidence>
<feature type="region of interest" description="Disordered" evidence="1">
    <location>
        <begin position="393"/>
        <end position="418"/>
    </location>
</feature>
<feature type="transmembrane region" description="Helical" evidence="2">
    <location>
        <begin position="490"/>
        <end position="511"/>
    </location>
</feature>
<evidence type="ECO:0000313" key="4">
    <source>
        <dbReference type="Proteomes" id="UP000275078"/>
    </source>
</evidence>
<gene>
    <name evidence="3" type="ORF">BJ508DRAFT_333696</name>
</gene>
<feature type="compositionally biased region" description="Acidic residues" evidence="1">
    <location>
        <begin position="395"/>
        <end position="404"/>
    </location>
</feature>
<feature type="region of interest" description="Disordered" evidence="1">
    <location>
        <begin position="171"/>
        <end position="379"/>
    </location>
</feature>
<feature type="compositionally biased region" description="Basic and acidic residues" evidence="1">
    <location>
        <begin position="335"/>
        <end position="347"/>
    </location>
</feature>
<dbReference type="Proteomes" id="UP000275078">
    <property type="component" value="Unassembled WGS sequence"/>
</dbReference>
<feature type="region of interest" description="Disordered" evidence="1">
    <location>
        <begin position="91"/>
        <end position="125"/>
    </location>
</feature>
<feature type="region of interest" description="Disordered" evidence="1">
    <location>
        <begin position="27"/>
        <end position="74"/>
    </location>
</feature>
<protein>
    <submittedName>
        <fullName evidence="3">Uncharacterized protein</fullName>
    </submittedName>
</protein>
<organism evidence="3 4">
    <name type="scientific">Ascobolus immersus RN42</name>
    <dbReference type="NCBI Taxonomy" id="1160509"/>
    <lineage>
        <taxon>Eukaryota</taxon>
        <taxon>Fungi</taxon>
        <taxon>Dikarya</taxon>
        <taxon>Ascomycota</taxon>
        <taxon>Pezizomycotina</taxon>
        <taxon>Pezizomycetes</taxon>
        <taxon>Pezizales</taxon>
        <taxon>Ascobolaceae</taxon>
        <taxon>Ascobolus</taxon>
    </lineage>
</organism>
<keyword evidence="4" id="KW-1185">Reference proteome</keyword>
<feature type="compositionally biased region" description="Low complexity" evidence="1">
    <location>
        <begin position="276"/>
        <end position="290"/>
    </location>
</feature>